<dbReference type="CDD" id="cd14014">
    <property type="entry name" value="STKc_PknB_like"/>
    <property type="match status" value="1"/>
</dbReference>
<dbReference type="Pfam" id="PF00069">
    <property type="entry name" value="Pkinase"/>
    <property type="match status" value="1"/>
</dbReference>
<gene>
    <name evidence="8" type="ORF">MOP44_00545</name>
</gene>
<dbReference type="Gene3D" id="2.120.10.30">
    <property type="entry name" value="TolB, C-terminal domain"/>
    <property type="match status" value="3"/>
</dbReference>
<dbReference type="KEGG" id="orp:MOP44_00545"/>
<dbReference type="InterPro" id="IPR008271">
    <property type="entry name" value="Ser/Thr_kinase_AS"/>
</dbReference>
<evidence type="ECO:0000313" key="9">
    <source>
        <dbReference type="Proteomes" id="UP001059380"/>
    </source>
</evidence>
<dbReference type="InterPro" id="IPR011009">
    <property type="entry name" value="Kinase-like_dom_sf"/>
</dbReference>
<reference evidence="8" key="1">
    <citation type="submission" date="2021-04" db="EMBL/GenBank/DDBJ databases">
        <title>Phylogenetic analysis of Acidobacteriaceae.</title>
        <authorList>
            <person name="Qiu L."/>
            <person name="Zhang Q."/>
        </authorList>
    </citation>
    <scope>NUCLEOTIDE SEQUENCE</scope>
    <source>
        <strain evidence="8">DSM 25168</strain>
    </source>
</reference>
<feature type="domain" description="Protein kinase" evidence="7">
    <location>
        <begin position="82"/>
        <end position="376"/>
    </location>
</feature>
<keyword evidence="4 5" id="KW-0067">ATP-binding</keyword>
<dbReference type="RefSeq" id="WP_260793941.1">
    <property type="nucleotide sequence ID" value="NZ_CP093313.1"/>
</dbReference>
<proteinExistence type="predicted"/>
<dbReference type="InterPro" id="IPR011042">
    <property type="entry name" value="6-blade_b-propeller_TolB-like"/>
</dbReference>
<accession>A0A9J7BU28</accession>
<feature type="transmembrane region" description="Helical" evidence="6">
    <location>
        <begin position="403"/>
        <end position="424"/>
    </location>
</feature>
<dbReference type="SUPFAM" id="SSF82171">
    <property type="entry name" value="DPP6 N-terminal domain-like"/>
    <property type="match status" value="1"/>
</dbReference>
<organism evidence="8 9">
    <name type="scientific">Occallatibacter riparius</name>
    <dbReference type="NCBI Taxonomy" id="1002689"/>
    <lineage>
        <taxon>Bacteria</taxon>
        <taxon>Pseudomonadati</taxon>
        <taxon>Acidobacteriota</taxon>
        <taxon>Terriglobia</taxon>
        <taxon>Terriglobales</taxon>
        <taxon>Acidobacteriaceae</taxon>
        <taxon>Occallatibacter</taxon>
    </lineage>
</organism>
<keyword evidence="6" id="KW-0812">Transmembrane</keyword>
<dbReference type="SUPFAM" id="SSF56112">
    <property type="entry name" value="Protein kinase-like (PK-like)"/>
    <property type="match status" value="1"/>
</dbReference>
<protein>
    <submittedName>
        <fullName evidence="8">Serine/threonine-protein kinase</fullName>
    </submittedName>
</protein>
<dbReference type="SUPFAM" id="SSF69322">
    <property type="entry name" value="Tricorn protease domain 2"/>
    <property type="match status" value="1"/>
</dbReference>
<keyword evidence="6" id="KW-1133">Transmembrane helix</keyword>
<keyword evidence="1" id="KW-0808">Transferase</keyword>
<dbReference type="PROSITE" id="PS00108">
    <property type="entry name" value="PROTEIN_KINASE_ST"/>
    <property type="match status" value="1"/>
</dbReference>
<keyword evidence="6" id="KW-0472">Membrane</keyword>
<evidence type="ECO:0000256" key="6">
    <source>
        <dbReference type="SAM" id="Phobius"/>
    </source>
</evidence>
<evidence type="ECO:0000256" key="1">
    <source>
        <dbReference type="ARBA" id="ARBA00022679"/>
    </source>
</evidence>
<evidence type="ECO:0000256" key="5">
    <source>
        <dbReference type="PROSITE-ProRule" id="PRU10141"/>
    </source>
</evidence>
<evidence type="ECO:0000256" key="3">
    <source>
        <dbReference type="ARBA" id="ARBA00022777"/>
    </source>
</evidence>
<keyword evidence="9" id="KW-1185">Reference proteome</keyword>
<keyword evidence="2 5" id="KW-0547">Nucleotide-binding</keyword>
<dbReference type="InterPro" id="IPR017441">
    <property type="entry name" value="Protein_kinase_ATP_BS"/>
</dbReference>
<dbReference type="PANTHER" id="PTHR43289:SF34">
    <property type="entry name" value="SERINE_THREONINE-PROTEIN KINASE YBDM-RELATED"/>
    <property type="match status" value="1"/>
</dbReference>
<sequence length="999" mass="109136">MPGIDPNRWRALSPFLEQALEMPDEERLTWLASLRTEDPALADELHRLLESSRLLASEAFLHVPLGEPFPSSGLAGRSVGAYRLISEIGRGGMGTVWLAERNDGRFERKVAIKFLNISLLGKGGGERFRQEGLILGRLTHPHIAQLIDAGVSDTGQPYLVLEHVSGDDIDRYCDERTLDVHARVRLFLDVLEAVEHAHSRHVVHRDLKPSNVLVRKDGEAKLLDFGIAKLLDIGESGNVPQLTGEAGRVLTPHYAAPEQLTGQQISASTDIFALGVLLYVLLTGRHPTAADTHAPAEFIKAVLETDPVKPSDAALGKTDDSGVAITNAARRGTTPDNLSRALSGDLDIILAKCIKKDPRERYPTVSNLADDLHSYLHSRPVSARPDSFAYRTSKYLRRHKGRVAAAFSIMMLMVIGVGVASRFYSPKSTALPQIKQRRLTANPKDLPVLSAVVSPDGAYLGYTDATGIHLQSLGTDAPVAVALPSELLNAKAKKLFAGWYPDSKRFLVALSQPEMPVSLWSISLTGNGDEKVASIDRLWGSPKVSPDGNTIAYTRVRVQTGARELWLMGSHGESPHLIQTAGPQSSFSGLAWAPGGRRLGYVYFSHSSDAREVSVKSCDLEGRNVTTAVKDLRLDGFVWTTPGRLIYSRTTDPGGTDSDKLFEMRVDEKGVPRGQPRVLTDWSGFAAFDFSSTSNGRHLAFLRGGAHITMSVAQLAPDRVGTLSWEPFNADENVNIPLAWTPDSKQVIFSSKRSDQRLIYRRNIDQKTPAQLVTKSSTMSFYLARLTPNRAALLLEGSPNGRDFALYTAEPSGENVRVLLTFQAFILYWCTGVEANFCVFGDAASATNELVITRFDPGSGEKHEALRIPVEPGTNAHLGGDYFWQLAPDGLTIAIMKRHDNWVKLVPMSGGPTKTIIMKGQSDLGELNWAPDSEALFVSALTPSGASVSRVNLDGAARPVFQDRDADYLGAIPSPDGKRLVIWSNTVEANAWMIDDFDH</sequence>
<dbReference type="Gene3D" id="1.10.510.10">
    <property type="entry name" value="Transferase(Phosphotransferase) domain 1"/>
    <property type="match status" value="1"/>
</dbReference>
<dbReference type="InterPro" id="IPR000719">
    <property type="entry name" value="Prot_kinase_dom"/>
</dbReference>
<dbReference type="Gene3D" id="3.30.200.20">
    <property type="entry name" value="Phosphorylase Kinase, domain 1"/>
    <property type="match status" value="1"/>
</dbReference>
<evidence type="ECO:0000256" key="4">
    <source>
        <dbReference type="ARBA" id="ARBA00022840"/>
    </source>
</evidence>
<dbReference type="GO" id="GO:0004674">
    <property type="term" value="F:protein serine/threonine kinase activity"/>
    <property type="evidence" value="ECO:0007669"/>
    <property type="project" value="TreeGrafter"/>
</dbReference>
<dbReference type="GO" id="GO:0005524">
    <property type="term" value="F:ATP binding"/>
    <property type="evidence" value="ECO:0007669"/>
    <property type="project" value="UniProtKB-UniRule"/>
</dbReference>
<dbReference type="SMART" id="SM00220">
    <property type="entry name" value="S_TKc"/>
    <property type="match status" value="1"/>
</dbReference>
<dbReference type="PROSITE" id="PS50011">
    <property type="entry name" value="PROTEIN_KINASE_DOM"/>
    <property type="match status" value="1"/>
</dbReference>
<dbReference type="PROSITE" id="PS00107">
    <property type="entry name" value="PROTEIN_KINASE_ATP"/>
    <property type="match status" value="1"/>
</dbReference>
<dbReference type="Proteomes" id="UP001059380">
    <property type="component" value="Chromosome"/>
</dbReference>
<feature type="binding site" evidence="5">
    <location>
        <position position="113"/>
    </location>
    <ligand>
        <name>ATP</name>
        <dbReference type="ChEBI" id="CHEBI:30616"/>
    </ligand>
</feature>
<keyword evidence="3 8" id="KW-0418">Kinase</keyword>
<evidence type="ECO:0000313" key="8">
    <source>
        <dbReference type="EMBL" id="UWZ84438.1"/>
    </source>
</evidence>
<evidence type="ECO:0000259" key="7">
    <source>
        <dbReference type="PROSITE" id="PS50011"/>
    </source>
</evidence>
<name>A0A9J7BU28_9BACT</name>
<dbReference type="EMBL" id="CP093313">
    <property type="protein sequence ID" value="UWZ84438.1"/>
    <property type="molecule type" value="Genomic_DNA"/>
</dbReference>
<dbReference type="PANTHER" id="PTHR43289">
    <property type="entry name" value="MITOGEN-ACTIVATED PROTEIN KINASE KINASE KINASE 20-RELATED"/>
    <property type="match status" value="1"/>
</dbReference>
<dbReference type="AlphaFoldDB" id="A0A9J7BU28"/>
<evidence type="ECO:0000256" key="2">
    <source>
        <dbReference type="ARBA" id="ARBA00022741"/>
    </source>
</evidence>